<keyword evidence="3" id="KW-1185">Reference proteome</keyword>
<feature type="transmembrane region" description="Helical" evidence="1">
    <location>
        <begin position="13"/>
        <end position="38"/>
    </location>
</feature>
<dbReference type="AlphaFoldDB" id="A0A856MIU2"/>
<gene>
    <name evidence="2" type="ORF">DP114_24285</name>
</gene>
<organism evidence="2 3">
    <name type="scientific">Brasilonema sennae CENA114</name>
    <dbReference type="NCBI Taxonomy" id="415709"/>
    <lineage>
        <taxon>Bacteria</taxon>
        <taxon>Bacillati</taxon>
        <taxon>Cyanobacteriota</taxon>
        <taxon>Cyanophyceae</taxon>
        <taxon>Nostocales</taxon>
        <taxon>Scytonemataceae</taxon>
        <taxon>Brasilonema</taxon>
        <taxon>Bromeliae group (in: Brasilonema)</taxon>
    </lineage>
</organism>
<proteinExistence type="predicted"/>
<reference evidence="2 3" key="1">
    <citation type="submission" date="2018-06" db="EMBL/GenBank/DDBJ databases">
        <title>Comparative genomics of Brasilonema spp. strains.</title>
        <authorList>
            <person name="Alvarenga D.O."/>
            <person name="Fiore M.F."/>
            <person name="Varani A.M."/>
        </authorList>
    </citation>
    <scope>NUCLEOTIDE SEQUENCE [LARGE SCALE GENOMIC DNA]</scope>
    <source>
        <strain evidence="2 3">CENA114</strain>
    </source>
</reference>
<dbReference type="KEGG" id="bsen:DP114_24285"/>
<keyword evidence="1" id="KW-0472">Membrane</keyword>
<accession>A0A856MIU2</accession>
<keyword evidence="1" id="KW-1133">Transmembrane helix</keyword>
<evidence type="ECO:0000313" key="2">
    <source>
        <dbReference type="EMBL" id="QDL10598.1"/>
    </source>
</evidence>
<dbReference type="Proteomes" id="UP000503129">
    <property type="component" value="Chromosome"/>
</dbReference>
<evidence type="ECO:0000313" key="3">
    <source>
        <dbReference type="Proteomes" id="UP000503129"/>
    </source>
</evidence>
<name>A0A856MIU2_9CYAN</name>
<sequence>MEINNSNLPELTVIFYLILGISNLIGGEYLAGFAWISLSISQFIVQKIGSWPSNMFRLERPEVILAWVTYLIFAFLIFYYLINLVTKSK</sequence>
<dbReference type="EMBL" id="CP030118">
    <property type="protein sequence ID" value="QDL10598.1"/>
    <property type="molecule type" value="Genomic_DNA"/>
</dbReference>
<evidence type="ECO:0000256" key="1">
    <source>
        <dbReference type="SAM" id="Phobius"/>
    </source>
</evidence>
<feature type="transmembrane region" description="Helical" evidence="1">
    <location>
        <begin position="63"/>
        <end position="82"/>
    </location>
</feature>
<keyword evidence="1" id="KW-0812">Transmembrane</keyword>
<protein>
    <submittedName>
        <fullName evidence="2">Uncharacterized protein</fullName>
    </submittedName>
</protein>